<dbReference type="PANTHER" id="PTHR11908">
    <property type="entry name" value="XANTHINE DEHYDROGENASE"/>
    <property type="match status" value="1"/>
</dbReference>
<feature type="region of interest" description="Disordered" evidence="1">
    <location>
        <begin position="530"/>
        <end position="562"/>
    </location>
</feature>
<dbReference type="Gene3D" id="3.90.1170.50">
    <property type="entry name" value="Aldehyde oxidase/xanthine dehydrogenase, a/b hammerhead"/>
    <property type="match status" value="1"/>
</dbReference>
<protein>
    <submittedName>
        <fullName evidence="3">Xanthine dehydrogenase family protein molybdopterin-binding subunit</fullName>
    </submittedName>
</protein>
<dbReference type="Gene3D" id="3.30.365.10">
    <property type="entry name" value="Aldehyde oxidase/xanthine dehydrogenase, molybdopterin binding domain"/>
    <property type="match status" value="4"/>
</dbReference>
<reference evidence="3 4" key="1">
    <citation type="submission" date="2018-08" db="EMBL/GenBank/DDBJ databases">
        <title>A genome reference for cultivated species of the human gut microbiota.</title>
        <authorList>
            <person name="Zou Y."/>
            <person name="Xue W."/>
            <person name="Luo G."/>
        </authorList>
    </citation>
    <scope>NUCLEOTIDE SEQUENCE [LARGE SCALE GENOMIC DNA]</scope>
    <source>
        <strain evidence="3 4">AF04-15</strain>
    </source>
</reference>
<dbReference type="SUPFAM" id="SSF56003">
    <property type="entry name" value="Molybdenum cofactor-binding domain"/>
    <property type="match status" value="1"/>
</dbReference>
<dbReference type="GO" id="GO:0005506">
    <property type="term" value="F:iron ion binding"/>
    <property type="evidence" value="ECO:0007669"/>
    <property type="project" value="InterPro"/>
</dbReference>
<gene>
    <name evidence="3" type="ORF">DWV29_05525</name>
</gene>
<dbReference type="InterPro" id="IPR036856">
    <property type="entry name" value="Ald_Oxase/Xan_DH_a/b_sf"/>
</dbReference>
<evidence type="ECO:0000256" key="1">
    <source>
        <dbReference type="SAM" id="MobiDB-lite"/>
    </source>
</evidence>
<dbReference type="OrthoDB" id="41753at2"/>
<dbReference type="InterPro" id="IPR046867">
    <property type="entry name" value="AldOxase/xan_DH_MoCoBD2"/>
</dbReference>
<proteinExistence type="predicted"/>
<comment type="caution">
    <text evidence="3">The sequence shown here is derived from an EMBL/GenBank/DDBJ whole genome shotgun (WGS) entry which is preliminary data.</text>
</comment>
<name>A0A413FIP9_9FIRM</name>
<evidence type="ECO:0000259" key="2">
    <source>
        <dbReference type="SMART" id="SM01008"/>
    </source>
</evidence>
<dbReference type="RefSeq" id="WP_117777140.1">
    <property type="nucleotide sequence ID" value="NZ_JAWYJI010000130.1"/>
</dbReference>
<dbReference type="SMART" id="SM01008">
    <property type="entry name" value="Ald_Xan_dh_C"/>
    <property type="match status" value="1"/>
</dbReference>
<organism evidence="3 4">
    <name type="scientific">Enterocloster asparagiformis</name>
    <dbReference type="NCBI Taxonomy" id="333367"/>
    <lineage>
        <taxon>Bacteria</taxon>
        <taxon>Bacillati</taxon>
        <taxon>Bacillota</taxon>
        <taxon>Clostridia</taxon>
        <taxon>Lachnospirales</taxon>
        <taxon>Lachnospiraceae</taxon>
        <taxon>Enterocloster</taxon>
    </lineage>
</organism>
<dbReference type="AlphaFoldDB" id="A0A413FIP9"/>
<dbReference type="PANTHER" id="PTHR11908:SF157">
    <property type="entry name" value="XANTHINE DEHYDROGENASE SUBUNIT D-RELATED"/>
    <property type="match status" value="1"/>
</dbReference>
<feature type="domain" description="Aldehyde oxidase/xanthine dehydrogenase a/b hammerhead" evidence="2">
    <location>
        <begin position="20"/>
        <end position="122"/>
    </location>
</feature>
<dbReference type="Pfam" id="PF20256">
    <property type="entry name" value="MoCoBD_2"/>
    <property type="match status" value="1"/>
</dbReference>
<dbReference type="Pfam" id="PF02738">
    <property type="entry name" value="MoCoBD_1"/>
    <property type="match status" value="1"/>
</dbReference>
<accession>A0A413FIP9</accession>
<dbReference type="InterPro" id="IPR000674">
    <property type="entry name" value="Ald_Oxase/Xan_DH_a/b"/>
</dbReference>
<dbReference type="GO" id="GO:0016491">
    <property type="term" value="F:oxidoreductase activity"/>
    <property type="evidence" value="ECO:0007669"/>
    <property type="project" value="InterPro"/>
</dbReference>
<dbReference type="InterPro" id="IPR008274">
    <property type="entry name" value="AldOxase/xan_DH_MoCoBD1"/>
</dbReference>
<evidence type="ECO:0000313" key="3">
    <source>
        <dbReference type="EMBL" id="RGX31346.1"/>
    </source>
</evidence>
<sequence length="730" mass="77943">MAEHYVGLGLGRSEGMDKASGRAMYAGDYREEGMLELALVRSPVSHGILEELDFSALPKDVLVFTAKDLAVNVVEDVIEDQPVLADRHVRFKGEPVAIVAADTRERAREAAALAKVVCRPLTVVRDVADAADPEFPALHEKGNLLVDFENEKGSVEQGFADSALILEQDFETPVQDHGYMEPEACFARIDGEGRLLAYTSTQNVFHDHRMICRALGLSGDQVRVKAATVGGGFGGKDGNTAQIFAAAVAWLTKRPAKLVFDRRESLETSYKRHGVRMHVKMGFSRDGRILAFDGTGDLDTGAYAGLGPAVLGLFTEHFAGPYEIPNVHIKSRLWYTNKPAAHAMRGFGAPQGAFATETLISRAAEKLGLDPIEIRLENALETGKYGALGQKMEHCVDFKGALELIRTSDLWKSRETNRDPYVGYGIAGGHLSCGLGKNIPDTASVVVEEAKPGYYRIRVGFVDIGQGSYTALKAMAADALETDLNHIELIMSDTAETLDCGSTAGSRSTFIAGNALLAAVREFRRKRAEEGGAAGQAAEEAAADQESPGPAAAPAPLAATGHASFPESSKAFSTAGFPHAMYTFIAQAVKLRLDPVTGNVILLDVAAATEAGRIINPLSMAGQIQGGVAMSVGYALGENCVFEDGRLLNADFSTYLMPTSLDVPHIASYHVDAYEQAGPMGVKGAAEVSTVSIAPAIGGAIEQISGARLNSLPFDIDKILQAMEKKEEKQ</sequence>
<dbReference type="EMBL" id="QSBM01000003">
    <property type="protein sequence ID" value="RGX31346.1"/>
    <property type="molecule type" value="Genomic_DNA"/>
</dbReference>
<feature type="compositionally biased region" description="Low complexity" evidence="1">
    <location>
        <begin position="548"/>
        <end position="559"/>
    </location>
</feature>
<dbReference type="Proteomes" id="UP000283880">
    <property type="component" value="Unassembled WGS sequence"/>
</dbReference>
<dbReference type="SUPFAM" id="SSF54665">
    <property type="entry name" value="CO dehydrogenase molybdoprotein N-domain-like"/>
    <property type="match status" value="1"/>
</dbReference>
<dbReference type="Pfam" id="PF01315">
    <property type="entry name" value="Ald_Xan_dh_C"/>
    <property type="match status" value="1"/>
</dbReference>
<dbReference type="InterPro" id="IPR037165">
    <property type="entry name" value="AldOxase/xan_DH_Mopterin-bd_sf"/>
</dbReference>
<dbReference type="InterPro" id="IPR016208">
    <property type="entry name" value="Ald_Oxase/xanthine_DH-like"/>
</dbReference>
<evidence type="ECO:0000313" key="4">
    <source>
        <dbReference type="Proteomes" id="UP000283880"/>
    </source>
</evidence>